<dbReference type="Proteomes" id="UP000697995">
    <property type="component" value="Unassembled WGS sequence"/>
</dbReference>
<feature type="chain" id="PRO_5046777013" description="Lipocalin-like domain-containing protein" evidence="1">
    <location>
        <begin position="28"/>
        <end position="92"/>
    </location>
</feature>
<reference evidence="3 4" key="1">
    <citation type="journal article" date="2020" name="Microorganisms">
        <title>Osmotic Adaptation and Compatible Solute Biosynthesis of Phototrophic Bacteria as Revealed from Genome Analyses.</title>
        <authorList>
            <person name="Imhoff J.F."/>
            <person name="Rahn T."/>
            <person name="Kunzel S."/>
            <person name="Keller A."/>
            <person name="Neulinger S.C."/>
        </authorList>
    </citation>
    <scope>NUCLEOTIDE SEQUENCE [LARGE SCALE GENOMIC DNA]</scope>
    <source>
        <strain evidence="3 4">DSM 15382</strain>
    </source>
</reference>
<feature type="domain" description="Lipocalin-like" evidence="2">
    <location>
        <begin position="37"/>
        <end position="82"/>
    </location>
</feature>
<accession>A0ABS1D0N9</accession>
<evidence type="ECO:0000313" key="4">
    <source>
        <dbReference type="Proteomes" id="UP000697995"/>
    </source>
</evidence>
<dbReference type="RefSeq" id="WP_133221731.1">
    <property type="nucleotide sequence ID" value="NZ_NRSG01000161.1"/>
</dbReference>
<feature type="signal peptide" evidence="1">
    <location>
        <begin position="1"/>
        <end position="27"/>
    </location>
</feature>
<name>A0ABS1D0N9_9PROT</name>
<comment type="caution">
    <text evidence="3">The sequence shown here is derived from an EMBL/GenBank/DDBJ whole genome shotgun (WGS) entry which is preliminary data.</text>
</comment>
<dbReference type="PROSITE" id="PS51257">
    <property type="entry name" value="PROKAR_LIPOPROTEIN"/>
    <property type="match status" value="1"/>
</dbReference>
<sequence>MGEADMRRASLAMFLVFACFAPLTAWAQATPVKDGLVGAWAFVSVVSQSDDGTRAEPFGASPRGIIIFSSDGRFSLFQSSTNVSRIATNDRA</sequence>
<protein>
    <recommendedName>
        <fullName evidence="2">Lipocalin-like domain-containing protein</fullName>
    </recommendedName>
</protein>
<keyword evidence="1" id="KW-0732">Signal</keyword>
<dbReference type="EMBL" id="NRSG01000161">
    <property type="protein sequence ID" value="MBK1660265.1"/>
    <property type="molecule type" value="Genomic_DNA"/>
</dbReference>
<evidence type="ECO:0000256" key="1">
    <source>
        <dbReference type="SAM" id="SignalP"/>
    </source>
</evidence>
<evidence type="ECO:0000259" key="2">
    <source>
        <dbReference type="Pfam" id="PF13924"/>
    </source>
</evidence>
<gene>
    <name evidence="3" type="ORF">CKO45_18710</name>
</gene>
<proteinExistence type="predicted"/>
<organism evidence="3 4">
    <name type="scientific">Paracraurococcus ruber</name>
    <dbReference type="NCBI Taxonomy" id="77675"/>
    <lineage>
        <taxon>Bacteria</taxon>
        <taxon>Pseudomonadati</taxon>
        <taxon>Pseudomonadota</taxon>
        <taxon>Alphaproteobacteria</taxon>
        <taxon>Acetobacterales</taxon>
        <taxon>Roseomonadaceae</taxon>
        <taxon>Paracraurococcus</taxon>
    </lineage>
</organism>
<dbReference type="Pfam" id="PF13924">
    <property type="entry name" value="Lipocalin_5"/>
    <property type="match status" value="1"/>
</dbReference>
<evidence type="ECO:0000313" key="3">
    <source>
        <dbReference type="EMBL" id="MBK1660265.1"/>
    </source>
</evidence>
<dbReference type="InterPro" id="IPR024311">
    <property type="entry name" value="Lipocalin-like"/>
</dbReference>
<keyword evidence="4" id="KW-1185">Reference proteome</keyword>